<organism evidence="1 2">
    <name type="scientific">Globodera pallida</name>
    <name type="common">Potato cyst nematode worm</name>
    <name type="synonym">Heterodera pallida</name>
    <dbReference type="NCBI Taxonomy" id="36090"/>
    <lineage>
        <taxon>Eukaryota</taxon>
        <taxon>Metazoa</taxon>
        <taxon>Ecdysozoa</taxon>
        <taxon>Nematoda</taxon>
        <taxon>Chromadorea</taxon>
        <taxon>Rhabditida</taxon>
        <taxon>Tylenchina</taxon>
        <taxon>Tylenchomorpha</taxon>
        <taxon>Tylenchoidea</taxon>
        <taxon>Heteroderidae</taxon>
        <taxon>Heteroderinae</taxon>
        <taxon>Globodera</taxon>
    </lineage>
</organism>
<keyword evidence="1" id="KW-1185">Reference proteome</keyword>
<dbReference type="Proteomes" id="UP000050741">
    <property type="component" value="Unassembled WGS sequence"/>
</dbReference>
<reference evidence="2" key="3">
    <citation type="submission" date="2016-06" db="UniProtKB">
        <authorList>
            <consortium name="WormBaseParasite"/>
        </authorList>
    </citation>
    <scope>IDENTIFICATION</scope>
</reference>
<dbReference type="WBParaSite" id="GPLIN_000204700">
    <property type="protein sequence ID" value="GPLIN_000204700"/>
    <property type="gene ID" value="GPLIN_000204700"/>
</dbReference>
<protein>
    <submittedName>
        <fullName evidence="2">Kinesin motor domain-containing protein</fullName>
    </submittedName>
</protein>
<name>A0A183BN61_GLOPA</name>
<proteinExistence type="predicted"/>
<dbReference type="AlphaFoldDB" id="A0A183BN61"/>
<sequence length="117" mass="13326">MSTWTESINGDTTADQELSCLTFATNLGSSAGEVRRLRAKITELERAKNIDFLKSKLAISQVKGQILKEEMTELKWHQQAMVGRLNDLQKKQVANFWDQKKKEQNIHALTEAHKNQG</sequence>
<evidence type="ECO:0000313" key="1">
    <source>
        <dbReference type="Proteomes" id="UP000050741"/>
    </source>
</evidence>
<accession>A0A183BN61</accession>
<evidence type="ECO:0000313" key="2">
    <source>
        <dbReference type="WBParaSite" id="GPLIN_000204700"/>
    </source>
</evidence>
<reference evidence="1" key="1">
    <citation type="submission" date="2013-12" db="EMBL/GenBank/DDBJ databases">
        <authorList>
            <person name="Aslett M."/>
        </authorList>
    </citation>
    <scope>NUCLEOTIDE SEQUENCE [LARGE SCALE GENOMIC DNA]</scope>
    <source>
        <strain evidence="1">Lindley</strain>
    </source>
</reference>
<reference evidence="1" key="2">
    <citation type="submission" date="2014-05" db="EMBL/GenBank/DDBJ databases">
        <title>The genome and life-stage specific transcriptomes of Globodera pallida elucidate key aspects of plant parasitism by a cyst nematode.</title>
        <authorList>
            <person name="Cotton J.A."/>
            <person name="Lilley C.J."/>
            <person name="Jones L.M."/>
            <person name="Kikuchi T."/>
            <person name="Reid A.J."/>
            <person name="Thorpe P."/>
            <person name="Tsai I.J."/>
            <person name="Beasley H."/>
            <person name="Blok V."/>
            <person name="Cock P.J.A."/>
            <person name="Van den Akker S.E."/>
            <person name="Holroyd N."/>
            <person name="Hunt M."/>
            <person name="Mantelin S."/>
            <person name="Naghra H."/>
            <person name="Pain A."/>
            <person name="Palomares-Rius J.E."/>
            <person name="Zarowiecki M."/>
            <person name="Berriman M."/>
            <person name="Jones J.T."/>
            <person name="Urwin P.E."/>
        </authorList>
    </citation>
    <scope>NUCLEOTIDE SEQUENCE [LARGE SCALE GENOMIC DNA]</scope>
    <source>
        <strain evidence="1">Lindley</strain>
    </source>
</reference>